<dbReference type="Proteomes" id="UP000440578">
    <property type="component" value="Unassembled WGS sequence"/>
</dbReference>
<evidence type="ECO:0000313" key="5">
    <source>
        <dbReference type="EMBL" id="KAF0291410.1"/>
    </source>
</evidence>
<dbReference type="PANTHER" id="PTHR13720">
    <property type="entry name" value="WD-40 REPEAT PROTEIN"/>
    <property type="match status" value="1"/>
</dbReference>
<dbReference type="SUPFAM" id="SSF117289">
    <property type="entry name" value="Nucleoporin domain"/>
    <property type="match status" value="1"/>
</dbReference>
<keyword evidence="2" id="KW-0677">Repeat</keyword>
<organism evidence="5 6">
    <name type="scientific">Amphibalanus amphitrite</name>
    <name type="common">Striped barnacle</name>
    <name type="synonym">Balanus amphitrite</name>
    <dbReference type="NCBI Taxonomy" id="1232801"/>
    <lineage>
        <taxon>Eukaryota</taxon>
        <taxon>Metazoa</taxon>
        <taxon>Ecdysozoa</taxon>
        <taxon>Arthropoda</taxon>
        <taxon>Crustacea</taxon>
        <taxon>Multicrustacea</taxon>
        <taxon>Cirripedia</taxon>
        <taxon>Thoracica</taxon>
        <taxon>Thoracicalcarea</taxon>
        <taxon>Balanomorpha</taxon>
        <taxon>Balanoidea</taxon>
        <taxon>Balanidae</taxon>
        <taxon>Amphibalaninae</taxon>
        <taxon>Amphibalanus</taxon>
    </lineage>
</organism>
<dbReference type="EMBL" id="VIIS01001883">
    <property type="protein sequence ID" value="KAF0291410.1"/>
    <property type="molecule type" value="Genomic_DNA"/>
</dbReference>
<dbReference type="GO" id="GO:0008017">
    <property type="term" value="F:microtubule binding"/>
    <property type="evidence" value="ECO:0007669"/>
    <property type="project" value="TreeGrafter"/>
</dbReference>
<protein>
    <submittedName>
        <fullName evidence="5">Echinoderm microtubule-associated protein-like 6</fullName>
    </submittedName>
</protein>
<dbReference type="PROSITE" id="PS50082">
    <property type="entry name" value="WD_REPEATS_2"/>
    <property type="match status" value="2"/>
</dbReference>
<gene>
    <name evidence="5" type="primary">EML6_1</name>
    <name evidence="5" type="ORF">FJT64_010478</name>
</gene>
<dbReference type="PANTHER" id="PTHR13720:SF33">
    <property type="entry name" value="HELP DOMAIN-CONTAINING PROTEIN"/>
    <property type="match status" value="1"/>
</dbReference>
<sequence length="166" mass="18356">MQGHGKGELWGLAPFPEHYKFATAGEDHTVRIWDVEKRELLETTRLDLAAMSCAVSPDSTQVAVGLKFGTVVILNAKDMSEEVRFADRREDISELKFSPDGSLLAVGSHDSIVDVYRTDEYVRTAVMQGASSYITHLDWSTDGRYVEINTGAGERLTYRAAGGVRD</sequence>
<dbReference type="Gene3D" id="2.130.10.10">
    <property type="entry name" value="YVTN repeat-like/Quinoprotein amine dehydrogenase"/>
    <property type="match status" value="1"/>
</dbReference>
<dbReference type="SMART" id="SM00320">
    <property type="entry name" value="WD40"/>
    <property type="match status" value="2"/>
</dbReference>
<comment type="caution">
    <text evidence="5">The sequence shown here is derived from an EMBL/GenBank/DDBJ whole genome shotgun (WGS) entry which is preliminary data.</text>
</comment>
<feature type="repeat" description="WD" evidence="3">
    <location>
        <begin position="85"/>
        <end position="116"/>
    </location>
</feature>
<keyword evidence="1 3" id="KW-0853">WD repeat</keyword>
<dbReference type="OrthoDB" id="6337112at2759"/>
<evidence type="ECO:0000256" key="3">
    <source>
        <dbReference type="PROSITE-ProRule" id="PRU00221"/>
    </source>
</evidence>
<dbReference type="InterPro" id="IPR050630">
    <property type="entry name" value="WD_repeat_EMAP"/>
</dbReference>
<dbReference type="AlphaFoldDB" id="A0A6A4VJA8"/>
<dbReference type="InterPro" id="IPR055442">
    <property type="entry name" value="Beta-prop_EML-like_2nd"/>
</dbReference>
<dbReference type="InterPro" id="IPR015943">
    <property type="entry name" value="WD40/YVTN_repeat-like_dom_sf"/>
</dbReference>
<evidence type="ECO:0000259" key="4">
    <source>
        <dbReference type="Pfam" id="PF23414"/>
    </source>
</evidence>
<keyword evidence="6" id="KW-1185">Reference proteome</keyword>
<evidence type="ECO:0000256" key="1">
    <source>
        <dbReference type="ARBA" id="ARBA00022574"/>
    </source>
</evidence>
<feature type="repeat" description="WD" evidence="3">
    <location>
        <begin position="21"/>
        <end position="43"/>
    </location>
</feature>
<reference evidence="5 6" key="1">
    <citation type="submission" date="2019-07" db="EMBL/GenBank/DDBJ databases">
        <title>Draft genome assembly of a fouling barnacle, Amphibalanus amphitrite (Darwin, 1854): The first reference genome for Thecostraca.</title>
        <authorList>
            <person name="Kim W."/>
        </authorList>
    </citation>
    <scope>NUCLEOTIDE SEQUENCE [LARGE SCALE GENOMIC DNA]</scope>
    <source>
        <strain evidence="5">SNU_AA5</strain>
        <tissue evidence="5">Soma without cirri and trophi</tissue>
    </source>
</reference>
<proteinExistence type="predicted"/>
<feature type="domain" description="EML-like second beta-propeller" evidence="4">
    <location>
        <begin position="9"/>
        <end position="163"/>
    </location>
</feature>
<name>A0A6A4VJA8_AMPAM</name>
<dbReference type="Pfam" id="PF23414">
    <property type="entry name" value="Beta-prop_EML_2"/>
    <property type="match status" value="1"/>
</dbReference>
<evidence type="ECO:0000256" key="2">
    <source>
        <dbReference type="ARBA" id="ARBA00022737"/>
    </source>
</evidence>
<accession>A0A6A4VJA8</accession>
<evidence type="ECO:0000313" key="6">
    <source>
        <dbReference type="Proteomes" id="UP000440578"/>
    </source>
</evidence>
<dbReference type="InterPro" id="IPR001680">
    <property type="entry name" value="WD40_rpt"/>
</dbReference>